<evidence type="ECO:0000256" key="7">
    <source>
        <dbReference type="ARBA" id="ARBA00022793"/>
    </source>
</evidence>
<comment type="function">
    <text evidence="10">Catalyzes the NAD-dependent decarboxylation of UDP-glucuronic acid to UDP-xylose. Necessary for the biosynthesis of the core tetrasaccharide in glycosaminoglycan biosynthesis.</text>
</comment>
<evidence type="ECO:0000256" key="5">
    <source>
        <dbReference type="ARBA" id="ARBA00012290"/>
    </source>
</evidence>
<evidence type="ECO:0000256" key="11">
    <source>
        <dbReference type="ARBA" id="ARBA00051601"/>
    </source>
</evidence>
<evidence type="ECO:0000313" key="14">
    <source>
        <dbReference type="EMBL" id="KAH9329125.1"/>
    </source>
</evidence>
<dbReference type="PANTHER" id="PTHR43078">
    <property type="entry name" value="UDP-GLUCURONIC ACID DECARBOXYLASE-RELATED"/>
    <property type="match status" value="1"/>
</dbReference>
<dbReference type="InterPro" id="IPR044516">
    <property type="entry name" value="UXS-like"/>
</dbReference>
<dbReference type="FunFam" id="3.40.50.720:FF:000150">
    <property type="entry name" value="UDP-glucuronic acid decarboxylase 6"/>
    <property type="match status" value="1"/>
</dbReference>
<dbReference type="GO" id="GO:0048040">
    <property type="term" value="F:UDP-glucuronate decarboxylase activity"/>
    <property type="evidence" value="ECO:0007669"/>
    <property type="project" value="UniProtKB-EC"/>
</dbReference>
<proteinExistence type="inferred from homology"/>
<comment type="similarity">
    <text evidence="4">Belongs to the NAD(P)-dependent epimerase/dehydratase family. UDP-glucuronic acid decarboxylase subfamily.</text>
</comment>
<feature type="domain" description="NAD(P)-binding" evidence="13">
    <location>
        <begin position="47"/>
        <end position="333"/>
    </location>
</feature>
<gene>
    <name evidence="14" type="ORF">KI387_001233</name>
</gene>
<evidence type="ECO:0000259" key="13">
    <source>
        <dbReference type="Pfam" id="PF16363"/>
    </source>
</evidence>
<keyword evidence="8" id="KW-0520">NAD</keyword>
<keyword evidence="15" id="KW-1185">Reference proteome</keyword>
<feature type="non-terminal residue" evidence="14">
    <location>
        <position position="333"/>
    </location>
</feature>
<dbReference type="CDD" id="cd05230">
    <property type="entry name" value="UGD_SDR_e"/>
    <property type="match status" value="1"/>
</dbReference>
<keyword evidence="7" id="KW-0210">Decarboxylase</keyword>
<comment type="pathway">
    <text evidence="3">Nucleotide-sugar biosynthesis; UDP-alpha-D-xylose biosynthesis; UDP-alpha-D-xylose from UDP-alpha-D-glucuronate: step 1/1.</text>
</comment>
<dbReference type="Proteomes" id="UP000824469">
    <property type="component" value="Unassembled WGS sequence"/>
</dbReference>
<dbReference type="GO" id="GO:0042732">
    <property type="term" value="P:D-xylose metabolic process"/>
    <property type="evidence" value="ECO:0007669"/>
    <property type="project" value="InterPro"/>
</dbReference>
<accession>A0AA38GWH6</accession>
<dbReference type="InterPro" id="IPR036291">
    <property type="entry name" value="NAD(P)-bd_dom_sf"/>
</dbReference>
<evidence type="ECO:0000313" key="15">
    <source>
        <dbReference type="Proteomes" id="UP000824469"/>
    </source>
</evidence>
<protein>
    <recommendedName>
        <fullName evidence="5">UDP-glucuronate decarboxylase</fullName>
        <ecNumber evidence="5">4.1.1.35</ecNumber>
    </recommendedName>
</protein>
<dbReference type="GO" id="GO:0005737">
    <property type="term" value="C:cytoplasm"/>
    <property type="evidence" value="ECO:0007669"/>
    <property type="project" value="UniProtKB-SubCell"/>
</dbReference>
<dbReference type="EC" id="4.1.1.35" evidence="5"/>
<dbReference type="AlphaFoldDB" id="A0AA38GWH6"/>
<evidence type="ECO:0000256" key="1">
    <source>
        <dbReference type="ARBA" id="ARBA00001911"/>
    </source>
</evidence>
<organism evidence="14 15">
    <name type="scientific">Taxus chinensis</name>
    <name type="common">Chinese yew</name>
    <name type="synonym">Taxus wallichiana var. chinensis</name>
    <dbReference type="NCBI Taxonomy" id="29808"/>
    <lineage>
        <taxon>Eukaryota</taxon>
        <taxon>Viridiplantae</taxon>
        <taxon>Streptophyta</taxon>
        <taxon>Embryophyta</taxon>
        <taxon>Tracheophyta</taxon>
        <taxon>Spermatophyta</taxon>
        <taxon>Pinopsida</taxon>
        <taxon>Pinidae</taxon>
        <taxon>Conifers II</taxon>
        <taxon>Cupressales</taxon>
        <taxon>Taxaceae</taxon>
        <taxon>Taxus</taxon>
    </lineage>
</organism>
<keyword evidence="9" id="KW-0456">Lyase</keyword>
<feature type="compositionally biased region" description="Basic and acidic residues" evidence="12">
    <location>
        <begin position="312"/>
        <end position="323"/>
    </location>
</feature>
<feature type="region of interest" description="Disordered" evidence="12">
    <location>
        <begin position="303"/>
        <end position="333"/>
    </location>
</feature>
<evidence type="ECO:0000256" key="4">
    <source>
        <dbReference type="ARBA" id="ARBA00007505"/>
    </source>
</evidence>
<evidence type="ECO:0000256" key="6">
    <source>
        <dbReference type="ARBA" id="ARBA00022490"/>
    </source>
</evidence>
<keyword evidence="6" id="KW-0963">Cytoplasm</keyword>
<evidence type="ECO:0000256" key="2">
    <source>
        <dbReference type="ARBA" id="ARBA00004496"/>
    </source>
</evidence>
<evidence type="ECO:0000256" key="12">
    <source>
        <dbReference type="SAM" id="MobiDB-lite"/>
    </source>
</evidence>
<dbReference type="Gene3D" id="3.40.50.720">
    <property type="entry name" value="NAD(P)-binding Rossmann-like Domain"/>
    <property type="match status" value="1"/>
</dbReference>
<evidence type="ECO:0000256" key="9">
    <source>
        <dbReference type="ARBA" id="ARBA00023239"/>
    </source>
</evidence>
<reference evidence="14 15" key="1">
    <citation type="journal article" date="2021" name="Nat. Plants">
        <title>The Taxus genome provides insights into paclitaxel biosynthesis.</title>
        <authorList>
            <person name="Xiong X."/>
            <person name="Gou J."/>
            <person name="Liao Q."/>
            <person name="Li Y."/>
            <person name="Zhou Q."/>
            <person name="Bi G."/>
            <person name="Li C."/>
            <person name="Du R."/>
            <person name="Wang X."/>
            <person name="Sun T."/>
            <person name="Guo L."/>
            <person name="Liang H."/>
            <person name="Lu P."/>
            <person name="Wu Y."/>
            <person name="Zhang Z."/>
            <person name="Ro D.K."/>
            <person name="Shang Y."/>
            <person name="Huang S."/>
            <person name="Yan J."/>
        </authorList>
    </citation>
    <scope>NUCLEOTIDE SEQUENCE [LARGE SCALE GENOMIC DNA]</scope>
    <source>
        <strain evidence="14">Ta-2019</strain>
    </source>
</reference>
<dbReference type="Pfam" id="PF16363">
    <property type="entry name" value="GDP_Man_Dehyd"/>
    <property type="match status" value="1"/>
</dbReference>
<comment type="cofactor">
    <cofactor evidence="1">
        <name>NAD(+)</name>
        <dbReference type="ChEBI" id="CHEBI:57540"/>
    </cofactor>
</comment>
<comment type="caution">
    <text evidence="14">The sequence shown here is derived from an EMBL/GenBank/DDBJ whole genome shotgun (WGS) entry which is preliminary data.</text>
</comment>
<comment type="catalytic activity">
    <reaction evidence="11">
        <text>UDP-alpha-D-glucuronate + H(+) = UDP-alpha-D-xylose + CO2</text>
        <dbReference type="Rhea" id="RHEA:23916"/>
        <dbReference type="ChEBI" id="CHEBI:15378"/>
        <dbReference type="ChEBI" id="CHEBI:16526"/>
        <dbReference type="ChEBI" id="CHEBI:57632"/>
        <dbReference type="ChEBI" id="CHEBI:58052"/>
        <dbReference type="EC" id="4.1.1.35"/>
    </reaction>
</comment>
<name>A0AA38GWH6_TAXCH</name>
<evidence type="ECO:0000256" key="3">
    <source>
        <dbReference type="ARBA" id="ARBA00005100"/>
    </source>
</evidence>
<dbReference type="InterPro" id="IPR016040">
    <property type="entry name" value="NAD(P)-bd_dom"/>
</dbReference>
<dbReference type="PANTHER" id="PTHR43078:SF7">
    <property type="entry name" value="UDP-GLUCURONATE DECARBOXYLASE"/>
    <property type="match status" value="1"/>
</dbReference>
<comment type="subcellular location">
    <subcellularLocation>
        <location evidence="2">Cytoplasm</location>
    </subcellularLocation>
</comment>
<feature type="non-terminal residue" evidence="14">
    <location>
        <position position="1"/>
    </location>
</feature>
<dbReference type="EMBL" id="JAHRHJ020000001">
    <property type="protein sequence ID" value="KAH9329125.1"/>
    <property type="molecule type" value="Genomic_DNA"/>
</dbReference>
<evidence type="ECO:0000256" key="10">
    <source>
        <dbReference type="ARBA" id="ARBA00025005"/>
    </source>
</evidence>
<dbReference type="OMA" id="KYPKVKY"/>
<sequence>IVQGILTMAANSPNGNEANASQAVHKPPPMPSPLRYSKFSQAKLRILVTGGAGFIGSHLVDRLMEAGNNEVIVADNFFTGSKDNLRKWIGHPNFELIRHDVTETLLVEVDQIYHLACPASPIFYKYNPVKTIKTNVIGTLNMLGLAKRVGARILLTSTSEVYGDPLEHPQKEEYWGNVNPIGVRSCYDEGKRVAETLMFDYHRQHGLEIRIARIFNTYGPRMNIDDGRVVSNFIAQALRGEELTVQAPGTQTRSFCYVSDMVDGLIRLMGGDNTGPINIGNPGEFTMLELAETVKELIEPSARIKMTENTPDDPRKRKPDITKAKTLLGWEPK</sequence>
<evidence type="ECO:0000256" key="8">
    <source>
        <dbReference type="ARBA" id="ARBA00023027"/>
    </source>
</evidence>
<dbReference type="SUPFAM" id="SSF51735">
    <property type="entry name" value="NAD(P)-binding Rossmann-fold domains"/>
    <property type="match status" value="1"/>
</dbReference>
<dbReference type="GO" id="GO:0070403">
    <property type="term" value="F:NAD+ binding"/>
    <property type="evidence" value="ECO:0007669"/>
    <property type="project" value="InterPro"/>
</dbReference>